<keyword evidence="8" id="KW-1185">Reference proteome</keyword>
<organism evidence="7 8">
    <name type="scientific">Chitinimonas lacunae</name>
    <dbReference type="NCBI Taxonomy" id="1963018"/>
    <lineage>
        <taxon>Bacteria</taxon>
        <taxon>Pseudomonadati</taxon>
        <taxon>Pseudomonadota</taxon>
        <taxon>Betaproteobacteria</taxon>
        <taxon>Neisseriales</taxon>
        <taxon>Chitinibacteraceae</taxon>
        <taxon>Chitinimonas</taxon>
    </lineage>
</organism>
<feature type="domain" description="Solute-binding protein family 3/N-terminal" evidence="6">
    <location>
        <begin position="32"/>
        <end position="253"/>
    </location>
</feature>
<feature type="chain" id="PRO_5047067378" evidence="5">
    <location>
        <begin position="22"/>
        <end position="266"/>
    </location>
</feature>
<sequence>MNNATLSLLMTLALTSVGVQADDWDKIKAKGEIVIGVRDSSPPFSFYDKNRATVSGYDIDFARYIASKLGLKPVFKTVDPADRLPSLKEGRVDILIASLAKTRDREKEIDFSLGYFVSTHKLVARKGRFKDLLQLDQMTICVPKGSTNAGHLQEISQTVKVVQLPDYAEAFNAMKEGKCEAVSGPEATVQGNLNKMANRNEFELADVPIASEALAVGIRKGEKSLQKQINDSLVEAETSGEAAKIFDRWFGANSSAPMPRTFKIVR</sequence>
<evidence type="ECO:0000256" key="4">
    <source>
        <dbReference type="RuleBase" id="RU003744"/>
    </source>
</evidence>
<dbReference type="SUPFAM" id="SSF53850">
    <property type="entry name" value="Periplasmic binding protein-like II"/>
    <property type="match status" value="1"/>
</dbReference>
<evidence type="ECO:0000256" key="5">
    <source>
        <dbReference type="SAM" id="SignalP"/>
    </source>
</evidence>
<dbReference type="InterPro" id="IPR018313">
    <property type="entry name" value="SBP_3_CS"/>
</dbReference>
<accession>A0ABV8MNX0</accession>
<feature type="signal peptide" evidence="5">
    <location>
        <begin position="1"/>
        <end position="21"/>
    </location>
</feature>
<evidence type="ECO:0000256" key="1">
    <source>
        <dbReference type="ARBA" id="ARBA00010333"/>
    </source>
</evidence>
<dbReference type="Pfam" id="PF00497">
    <property type="entry name" value="SBP_bac_3"/>
    <property type="match status" value="1"/>
</dbReference>
<dbReference type="InterPro" id="IPR001638">
    <property type="entry name" value="Solute-binding_3/MltF_N"/>
</dbReference>
<dbReference type="Proteomes" id="UP001595791">
    <property type="component" value="Unassembled WGS sequence"/>
</dbReference>
<dbReference type="InterPro" id="IPR051455">
    <property type="entry name" value="Bact_solute-bind_prot3"/>
</dbReference>
<protein>
    <submittedName>
        <fullName evidence="7">Transporter substrate-binding domain-containing protein</fullName>
    </submittedName>
</protein>
<comment type="caution">
    <text evidence="7">The sequence shown here is derived from an EMBL/GenBank/DDBJ whole genome shotgun (WGS) entry which is preliminary data.</text>
</comment>
<dbReference type="EMBL" id="JBHSBU010000001">
    <property type="protein sequence ID" value="MFC4158737.1"/>
    <property type="molecule type" value="Genomic_DNA"/>
</dbReference>
<comment type="similarity">
    <text evidence="1 4">Belongs to the bacterial solute-binding protein 3 family.</text>
</comment>
<keyword evidence="2" id="KW-0813">Transport</keyword>
<dbReference type="RefSeq" id="WP_378161739.1">
    <property type="nucleotide sequence ID" value="NZ_JBHSBU010000001.1"/>
</dbReference>
<evidence type="ECO:0000256" key="3">
    <source>
        <dbReference type="ARBA" id="ARBA00022729"/>
    </source>
</evidence>
<proteinExistence type="inferred from homology"/>
<dbReference type="SMART" id="SM00062">
    <property type="entry name" value="PBPb"/>
    <property type="match status" value="1"/>
</dbReference>
<dbReference type="Gene3D" id="3.40.190.10">
    <property type="entry name" value="Periplasmic binding protein-like II"/>
    <property type="match status" value="2"/>
</dbReference>
<dbReference type="PANTHER" id="PTHR30085:SF6">
    <property type="entry name" value="ABC TRANSPORTER GLUTAMINE-BINDING PROTEIN GLNH"/>
    <property type="match status" value="1"/>
</dbReference>
<gene>
    <name evidence="7" type="ORF">ACFOW7_05100</name>
</gene>
<reference evidence="8" key="1">
    <citation type="journal article" date="2019" name="Int. J. Syst. Evol. Microbiol.">
        <title>The Global Catalogue of Microorganisms (GCM) 10K type strain sequencing project: providing services to taxonomists for standard genome sequencing and annotation.</title>
        <authorList>
            <consortium name="The Broad Institute Genomics Platform"/>
            <consortium name="The Broad Institute Genome Sequencing Center for Infectious Disease"/>
            <person name="Wu L."/>
            <person name="Ma J."/>
        </authorList>
    </citation>
    <scope>NUCLEOTIDE SEQUENCE [LARGE SCALE GENOMIC DNA]</scope>
    <source>
        <strain evidence="8">LMG 29894</strain>
    </source>
</reference>
<evidence type="ECO:0000313" key="8">
    <source>
        <dbReference type="Proteomes" id="UP001595791"/>
    </source>
</evidence>
<name>A0ABV8MNX0_9NEIS</name>
<dbReference type="PROSITE" id="PS01039">
    <property type="entry name" value="SBP_BACTERIAL_3"/>
    <property type="match status" value="1"/>
</dbReference>
<evidence type="ECO:0000313" key="7">
    <source>
        <dbReference type="EMBL" id="MFC4158737.1"/>
    </source>
</evidence>
<evidence type="ECO:0000256" key="2">
    <source>
        <dbReference type="ARBA" id="ARBA00022448"/>
    </source>
</evidence>
<dbReference type="PANTHER" id="PTHR30085">
    <property type="entry name" value="AMINO ACID ABC TRANSPORTER PERMEASE"/>
    <property type="match status" value="1"/>
</dbReference>
<keyword evidence="3 5" id="KW-0732">Signal</keyword>
<evidence type="ECO:0000259" key="6">
    <source>
        <dbReference type="SMART" id="SM00062"/>
    </source>
</evidence>